<evidence type="ECO:0000313" key="15">
    <source>
        <dbReference type="EMBL" id="MBL7633681.1"/>
    </source>
</evidence>
<dbReference type="GO" id="GO:0005886">
    <property type="term" value="C:plasma membrane"/>
    <property type="evidence" value="ECO:0007669"/>
    <property type="project" value="UniProtKB-SubCell"/>
</dbReference>
<dbReference type="Gene3D" id="1.20.1560.10">
    <property type="entry name" value="ABC transporter type 1, transmembrane domain"/>
    <property type="match status" value="1"/>
</dbReference>
<keyword evidence="7 15" id="KW-0067">ATP-binding</keyword>
<keyword evidence="8 12" id="KW-1133">Transmembrane helix</keyword>
<dbReference type="FunFam" id="3.40.50.300:FF:000221">
    <property type="entry name" value="Multidrug ABC transporter ATP-binding protein"/>
    <property type="match status" value="1"/>
</dbReference>
<dbReference type="PROSITE" id="PS50929">
    <property type="entry name" value="ABC_TM1F"/>
    <property type="match status" value="1"/>
</dbReference>
<dbReference type="InterPro" id="IPR003439">
    <property type="entry name" value="ABC_transporter-like_ATP-bd"/>
</dbReference>
<evidence type="ECO:0000256" key="6">
    <source>
        <dbReference type="ARBA" id="ARBA00022741"/>
    </source>
</evidence>
<dbReference type="Pfam" id="PF00664">
    <property type="entry name" value="ABC_membrane"/>
    <property type="match status" value="1"/>
</dbReference>
<comment type="caution">
    <text evidence="15">The sequence shown here is derived from an EMBL/GenBank/DDBJ whole genome shotgun (WGS) entry which is preliminary data.</text>
</comment>
<evidence type="ECO:0000256" key="4">
    <source>
        <dbReference type="ARBA" id="ARBA00022519"/>
    </source>
</evidence>
<dbReference type="GO" id="GO:0090374">
    <property type="term" value="P:oligopeptide export from mitochondrion"/>
    <property type="evidence" value="ECO:0007669"/>
    <property type="project" value="TreeGrafter"/>
</dbReference>
<evidence type="ECO:0000259" key="13">
    <source>
        <dbReference type="PROSITE" id="PS50893"/>
    </source>
</evidence>
<dbReference type="InterPro" id="IPR003593">
    <property type="entry name" value="AAA+_ATPase"/>
</dbReference>
<dbReference type="CDD" id="cd18551">
    <property type="entry name" value="ABC_6TM_LmrA_like"/>
    <property type="match status" value="1"/>
</dbReference>
<dbReference type="EMBL" id="JAEACQ010000393">
    <property type="protein sequence ID" value="MBL7633681.1"/>
    <property type="molecule type" value="Genomic_DNA"/>
</dbReference>
<organism evidence="15 16">
    <name type="scientific">Frankia nepalensis</name>
    <dbReference type="NCBI Taxonomy" id="1836974"/>
    <lineage>
        <taxon>Bacteria</taxon>
        <taxon>Bacillati</taxon>
        <taxon>Actinomycetota</taxon>
        <taxon>Actinomycetes</taxon>
        <taxon>Frankiales</taxon>
        <taxon>Frankiaceae</taxon>
        <taxon>Frankia</taxon>
    </lineage>
</organism>
<feature type="region of interest" description="Disordered" evidence="11">
    <location>
        <begin position="313"/>
        <end position="343"/>
    </location>
</feature>
<feature type="transmembrane region" description="Helical" evidence="12">
    <location>
        <begin position="52"/>
        <end position="71"/>
    </location>
</feature>
<feature type="domain" description="ABC transporter" evidence="13">
    <location>
        <begin position="427"/>
        <end position="662"/>
    </location>
</feature>
<dbReference type="SUPFAM" id="SSF90123">
    <property type="entry name" value="ABC transporter transmembrane region"/>
    <property type="match status" value="1"/>
</dbReference>
<evidence type="ECO:0000256" key="2">
    <source>
        <dbReference type="ARBA" id="ARBA00022448"/>
    </source>
</evidence>
<dbReference type="InterPro" id="IPR036640">
    <property type="entry name" value="ABC1_TM_sf"/>
</dbReference>
<comment type="similarity">
    <text evidence="10">Belongs to the ABC transporter superfamily. Siderophore-Fe(3+) uptake transporter (SIUT) (TC 3.A.1.21) family.</text>
</comment>
<comment type="subcellular location">
    <subcellularLocation>
        <location evidence="1">Cell inner membrane</location>
        <topology evidence="1">Multi-pass membrane protein</topology>
    </subcellularLocation>
</comment>
<keyword evidence="5 12" id="KW-0812">Transmembrane</keyword>
<dbReference type="InterPro" id="IPR017871">
    <property type="entry name" value="ABC_transporter-like_CS"/>
</dbReference>
<feature type="transmembrane region" description="Helical" evidence="12">
    <location>
        <begin position="148"/>
        <end position="168"/>
    </location>
</feature>
<feature type="transmembrane region" description="Helical" evidence="12">
    <location>
        <begin position="266"/>
        <end position="287"/>
    </location>
</feature>
<dbReference type="PROSITE" id="PS50893">
    <property type="entry name" value="ABC_TRANSPORTER_2"/>
    <property type="match status" value="1"/>
</dbReference>
<dbReference type="PANTHER" id="PTHR43394">
    <property type="entry name" value="ATP-DEPENDENT PERMEASE MDL1, MITOCHONDRIAL"/>
    <property type="match status" value="1"/>
</dbReference>
<keyword evidence="6" id="KW-0547">Nucleotide-binding</keyword>
<dbReference type="Proteomes" id="UP000604475">
    <property type="component" value="Unassembled WGS sequence"/>
</dbReference>
<evidence type="ECO:0000256" key="12">
    <source>
        <dbReference type="SAM" id="Phobius"/>
    </source>
</evidence>
<evidence type="ECO:0000256" key="1">
    <source>
        <dbReference type="ARBA" id="ARBA00004429"/>
    </source>
</evidence>
<evidence type="ECO:0000256" key="7">
    <source>
        <dbReference type="ARBA" id="ARBA00022840"/>
    </source>
</evidence>
<evidence type="ECO:0000259" key="14">
    <source>
        <dbReference type="PROSITE" id="PS50929"/>
    </source>
</evidence>
<feature type="compositionally biased region" description="Low complexity" evidence="11">
    <location>
        <begin position="313"/>
        <end position="330"/>
    </location>
</feature>
<feature type="transmembrane region" description="Helical" evidence="12">
    <location>
        <begin position="124"/>
        <end position="142"/>
    </location>
</feature>
<evidence type="ECO:0000256" key="8">
    <source>
        <dbReference type="ARBA" id="ARBA00022989"/>
    </source>
</evidence>
<keyword evidence="16" id="KW-1185">Reference proteome</keyword>
<dbReference type="GO" id="GO:0005524">
    <property type="term" value="F:ATP binding"/>
    <property type="evidence" value="ECO:0007669"/>
    <property type="project" value="UniProtKB-KW"/>
</dbReference>
<dbReference type="AlphaFoldDB" id="A0A937RJZ6"/>
<dbReference type="PANTHER" id="PTHR43394:SF7">
    <property type="entry name" value="ABC TRANSPORTER B FAMILY MEMBER 28"/>
    <property type="match status" value="1"/>
</dbReference>
<gene>
    <name evidence="15" type="ORF">I7412_42330</name>
</gene>
<reference evidence="15" key="1">
    <citation type="submission" date="2020-12" db="EMBL/GenBank/DDBJ databases">
        <title>Genomic characterization of non-nitrogen-fixing Frankia strains.</title>
        <authorList>
            <person name="Carlos-Shanley C."/>
            <person name="Guerra T."/>
            <person name="Hahn D."/>
        </authorList>
    </citation>
    <scope>NUCLEOTIDE SEQUENCE</scope>
    <source>
        <strain evidence="15">CN6</strain>
    </source>
</reference>
<dbReference type="PROSITE" id="PS00211">
    <property type="entry name" value="ABC_TRANSPORTER_1"/>
    <property type="match status" value="1"/>
</dbReference>
<evidence type="ECO:0000256" key="3">
    <source>
        <dbReference type="ARBA" id="ARBA00022475"/>
    </source>
</evidence>
<accession>A0A937RJZ6</accession>
<dbReference type="SMART" id="SM00382">
    <property type="entry name" value="AAA"/>
    <property type="match status" value="1"/>
</dbReference>
<proteinExistence type="inferred from homology"/>
<dbReference type="InterPro" id="IPR039421">
    <property type="entry name" value="Type_1_exporter"/>
</dbReference>
<dbReference type="SUPFAM" id="SSF52540">
    <property type="entry name" value="P-loop containing nucleoside triphosphate hydrolases"/>
    <property type="match status" value="1"/>
</dbReference>
<dbReference type="InterPro" id="IPR027417">
    <property type="entry name" value="P-loop_NTPase"/>
</dbReference>
<protein>
    <submittedName>
        <fullName evidence="15">ABC transporter ATP-binding protein</fullName>
    </submittedName>
</protein>
<keyword evidence="3" id="KW-1003">Cell membrane</keyword>
<keyword evidence="2" id="KW-0813">Transport</keyword>
<feature type="region of interest" description="Disordered" evidence="11">
    <location>
        <begin position="377"/>
        <end position="405"/>
    </location>
</feature>
<evidence type="ECO:0000256" key="11">
    <source>
        <dbReference type="SAM" id="MobiDB-lite"/>
    </source>
</evidence>
<evidence type="ECO:0000256" key="9">
    <source>
        <dbReference type="ARBA" id="ARBA00023136"/>
    </source>
</evidence>
<evidence type="ECO:0000256" key="10">
    <source>
        <dbReference type="ARBA" id="ARBA00023455"/>
    </source>
</evidence>
<keyword evidence="9 12" id="KW-0472">Membrane</keyword>
<keyword evidence="4" id="KW-0997">Cell inner membrane</keyword>
<dbReference type="GO" id="GO:0015421">
    <property type="term" value="F:ABC-type oligopeptide transporter activity"/>
    <property type="evidence" value="ECO:0007669"/>
    <property type="project" value="TreeGrafter"/>
</dbReference>
<evidence type="ECO:0000256" key="5">
    <source>
        <dbReference type="ARBA" id="ARBA00022692"/>
    </source>
</evidence>
<name>A0A937RJZ6_9ACTN</name>
<evidence type="ECO:0000313" key="16">
    <source>
        <dbReference type="Proteomes" id="UP000604475"/>
    </source>
</evidence>
<feature type="domain" description="ABC transmembrane type-1" evidence="14">
    <location>
        <begin position="13"/>
        <end position="292"/>
    </location>
</feature>
<dbReference type="GO" id="GO:0016887">
    <property type="term" value="F:ATP hydrolysis activity"/>
    <property type="evidence" value="ECO:0007669"/>
    <property type="project" value="InterPro"/>
</dbReference>
<sequence>MLWYTAGFRVRLALGGALMLASTALALAQPLIAQRVLDRLARDQPVSGLLLALAGAVVLGTAIGAVGYFLVETVGESVVRTVRRRLVTRILRLRVSATEEIGPADLISRLVADTTLLRQVTTQAMVASVTAVLALLGSLVLMGLIDHVLLAVTLTAVVTMSVSVRWAAARIGQATGRAQEAVAHLAVLLDRDLGAFRTVKAAGAEAHEIGLLTDAADAAWRRGLRVARWQATSGASANFLMQTSFLAVLGVGGARVASGQLRLADLIAYLLYMLFLTQPVTTLVSAWGQLKAGGAAVDRLQSVLGLAVEPASLSAPRPRPAGTRTADARPAPAPWAEVGGTRVGGTGVGGTGAGGTGAGGIEVGGPGILAAGPEAAIAAPASSSRRRTSEGDDLSPNGTNGVNGTLEAVRRGVGGSNPAPAGTCATVQFQHVVFSYRPGLPFAHQGVTFTVPAGGMTAVVGPSGAGKSSLFALLERFYEVDAGRVLVDGRDVRDWPLADLRRSIGYVEQEAPVLAGTLRENLTLGLSGVTDEQLWKTVALARLDDLVQTLPGGLDGWVGHRGGTLSGGQRQRVAIGRALLRRPRLLLLDEATSALDAVNEAALRDVLTTAAESTTVMVVAHRLSTVRDARQIVVLEAGQVRAVGTHSELLHADPVYRTLAANQLLVPDA</sequence>
<dbReference type="Pfam" id="PF00005">
    <property type="entry name" value="ABC_tran"/>
    <property type="match status" value="1"/>
</dbReference>
<dbReference type="InterPro" id="IPR011527">
    <property type="entry name" value="ABC1_TM_dom"/>
</dbReference>
<dbReference type="Gene3D" id="3.40.50.300">
    <property type="entry name" value="P-loop containing nucleotide triphosphate hydrolases"/>
    <property type="match status" value="1"/>
</dbReference>